<keyword evidence="3" id="KW-1185">Reference proteome</keyword>
<dbReference type="AlphaFoldDB" id="A0A4Z2IY88"/>
<name>A0A4Z2IY88_9TELE</name>
<organism evidence="2 3">
    <name type="scientific">Liparis tanakae</name>
    <name type="common">Tanaka's snailfish</name>
    <dbReference type="NCBI Taxonomy" id="230148"/>
    <lineage>
        <taxon>Eukaryota</taxon>
        <taxon>Metazoa</taxon>
        <taxon>Chordata</taxon>
        <taxon>Craniata</taxon>
        <taxon>Vertebrata</taxon>
        <taxon>Euteleostomi</taxon>
        <taxon>Actinopterygii</taxon>
        <taxon>Neopterygii</taxon>
        <taxon>Teleostei</taxon>
        <taxon>Neoteleostei</taxon>
        <taxon>Acanthomorphata</taxon>
        <taxon>Eupercaria</taxon>
        <taxon>Perciformes</taxon>
        <taxon>Cottioidei</taxon>
        <taxon>Cottales</taxon>
        <taxon>Liparidae</taxon>
        <taxon>Liparis</taxon>
    </lineage>
</organism>
<dbReference type="EMBL" id="SRLO01000036">
    <property type="protein sequence ID" value="TNN82846.1"/>
    <property type="molecule type" value="Genomic_DNA"/>
</dbReference>
<comment type="caution">
    <text evidence="2">The sequence shown here is derived from an EMBL/GenBank/DDBJ whole genome shotgun (WGS) entry which is preliminary data.</text>
</comment>
<proteinExistence type="predicted"/>
<feature type="coiled-coil region" evidence="1">
    <location>
        <begin position="65"/>
        <end position="280"/>
    </location>
</feature>
<dbReference type="OrthoDB" id="8965140at2759"/>
<dbReference type="Proteomes" id="UP000314294">
    <property type="component" value="Unassembled WGS sequence"/>
</dbReference>
<protein>
    <submittedName>
        <fullName evidence="2">Uncharacterized protein</fullName>
    </submittedName>
</protein>
<reference evidence="2 3" key="1">
    <citation type="submission" date="2019-03" db="EMBL/GenBank/DDBJ databases">
        <title>First draft genome of Liparis tanakae, snailfish: a comprehensive survey of snailfish specific genes.</title>
        <authorList>
            <person name="Kim W."/>
            <person name="Song I."/>
            <person name="Jeong J.-H."/>
            <person name="Kim D."/>
            <person name="Kim S."/>
            <person name="Ryu S."/>
            <person name="Song J.Y."/>
            <person name="Lee S.K."/>
        </authorList>
    </citation>
    <scope>NUCLEOTIDE SEQUENCE [LARGE SCALE GENOMIC DNA]</scope>
    <source>
        <tissue evidence="2">Muscle</tissue>
    </source>
</reference>
<accession>A0A4Z2IY88</accession>
<evidence type="ECO:0000313" key="2">
    <source>
        <dbReference type="EMBL" id="TNN82846.1"/>
    </source>
</evidence>
<evidence type="ECO:0000256" key="1">
    <source>
        <dbReference type="SAM" id="Coils"/>
    </source>
</evidence>
<keyword evidence="1" id="KW-0175">Coiled coil</keyword>
<evidence type="ECO:0000313" key="3">
    <source>
        <dbReference type="Proteomes" id="UP000314294"/>
    </source>
</evidence>
<gene>
    <name evidence="2" type="ORF">EYF80_006803</name>
</gene>
<sequence length="335" mass="39468">MSSGPTIYKAVLRNILRAILRSILKNFFRNALKAIYKAVYKAVLRIINKAVHRTINKTVLRNLLKEENEHRSETLEEKIQTLESKNHAWQDKYEAREQKTVMKEDYLVTQILNLRSERSAMAKKLDEQLAEIERLELENQVLTQKQQNHESETEQVQQLTAQNKMLEDISLRLKKKNLGFCGRKMQDRDTELDKMKNKMAVKQNKMVVKQNKKKGKQVVVENQEEETSALTANGLETRIKNLLSECRAVEETCQERIDTAERLELENKVLVQKQQSQESEIQQLTYESEILEEICLQFKRRTLGRFGRKMQDRRTELDKMKNKMKNKMKGEKKSV</sequence>